<evidence type="ECO:0000313" key="1">
    <source>
        <dbReference type="EMBL" id="KAI3669701.1"/>
    </source>
</evidence>
<reference evidence="2" key="1">
    <citation type="journal article" date="2022" name="Mol. Ecol. Resour.">
        <title>The genomes of chicory, endive, great burdock and yacon provide insights into Asteraceae palaeo-polyploidization history and plant inulin production.</title>
        <authorList>
            <person name="Fan W."/>
            <person name="Wang S."/>
            <person name="Wang H."/>
            <person name="Wang A."/>
            <person name="Jiang F."/>
            <person name="Liu H."/>
            <person name="Zhao H."/>
            <person name="Xu D."/>
            <person name="Zhang Y."/>
        </authorList>
    </citation>
    <scope>NUCLEOTIDE SEQUENCE [LARGE SCALE GENOMIC DNA]</scope>
    <source>
        <strain evidence="2">cv. Niubang</strain>
    </source>
</reference>
<reference evidence="1 2" key="2">
    <citation type="journal article" date="2022" name="Mol. Ecol. Resour.">
        <title>The genomes of chicory, endive, great burdock and yacon provide insights into Asteraceae paleo-polyploidization history and plant inulin production.</title>
        <authorList>
            <person name="Fan W."/>
            <person name="Wang S."/>
            <person name="Wang H."/>
            <person name="Wang A."/>
            <person name="Jiang F."/>
            <person name="Liu H."/>
            <person name="Zhao H."/>
            <person name="Xu D."/>
            <person name="Zhang Y."/>
        </authorList>
    </citation>
    <scope>NUCLEOTIDE SEQUENCE [LARGE SCALE GENOMIC DNA]</scope>
    <source>
        <strain evidence="2">cv. Niubang</strain>
    </source>
</reference>
<gene>
    <name evidence="1" type="ORF">L6452_41045</name>
</gene>
<dbReference type="Proteomes" id="UP001055879">
    <property type="component" value="Linkage Group LG16"/>
</dbReference>
<evidence type="ECO:0000313" key="2">
    <source>
        <dbReference type="Proteomes" id="UP001055879"/>
    </source>
</evidence>
<comment type="caution">
    <text evidence="1">The sequence shown here is derived from an EMBL/GenBank/DDBJ whole genome shotgun (WGS) entry which is preliminary data.</text>
</comment>
<accession>A0ACB8XNB2</accession>
<keyword evidence="2" id="KW-1185">Reference proteome</keyword>
<dbReference type="EMBL" id="CM042062">
    <property type="protein sequence ID" value="KAI3669701.1"/>
    <property type="molecule type" value="Genomic_DNA"/>
</dbReference>
<proteinExistence type="predicted"/>
<organism evidence="1 2">
    <name type="scientific">Arctium lappa</name>
    <name type="common">Greater burdock</name>
    <name type="synonym">Lappa major</name>
    <dbReference type="NCBI Taxonomy" id="4217"/>
    <lineage>
        <taxon>Eukaryota</taxon>
        <taxon>Viridiplantae</taxon>
        <taxon>Streptophyta</taxon>
        <taxon>Embryophyta</taxon>
        <taxon>Tracheophyta</taxon>
        <taxon>Spermatophyta</taxon>
        <taxon>Magnoliopsida</taxon>
        <taxon>eudicotyledons</taxon>
        <taxon>Gunneridae</taxon>
        <taxon>Pentapetalae</taxon>
        <taxon>asterids</taxon>
        <taxon>campanulids</taxon>
        <taxon>Asterales</taxon>
        <taxon>Asteraceae</taxon>
        <taxon>Carduoideae</taxon>
        <taxon>Cardueae</taxon>
        <taxon>Arctiinae</taxon>
        <taxon>Arctium</taxon>
    </lineage>
</organism>
<sequence length="66" mass="7552">MLISQLSLYNCSISVDSNLVNFTREKIKHFSTVVIDMEVHADYCFAILPFCYSFPSTELVIELDIS</sequence>
<protein>
    <submittedName>
        <fullName evidence="1">Uncharacterized protein</fullName>
    </submittedName>
</protein>
<name>A0ACB8XNB2_ARCLA</name>